<name>E1X1C3_HALMS</name>
<feature type="region of interest" description="Disordered" evidence="1">
    <location>
        <begin position="487"/>
        <end position="510"/>
    </location>
</feature>
<protein>
    <submittedName>
        <fullName evidence="3">Membrane protein</fullName>
    </submittedName>
</protein>
<keyword evidence="2" id="KW-0732">Signal</keyword>
<feature type="compositionally biased region" description="Low complexity" evidence="1">
    <location>
        <begin position="976"/>
        <end position="992"/>
    </location>
</feature>
<dbReference type="Pfam" id="PF11218">
    <property type="entry name" value="DUF3011"/>
    <property type="match status" value="1"/>
</dbReference>
<dbReference type="STRING" id="862908.BMS_1674"/>
<reference evidence="4" key="1">
    <citation type="journal article" date="2013" name="ISME J.">
        <title>A small predatory core genome in the divergent marine Bacteriovorax marinus SJ and the terrestrial Bdellovibrio bacteriovorus.</title>
        <authorList>
            <person name="Crossman L.C."/>
            <person name="Chen H."/>
            <person name="Cerdeno-Tarraga A.M."/>
            <person name="Brooks K."/>
            <person name="Quail M.A."/>
            <person name="Pineiro S.A."/>
            <person name="Hobley L."/>
            <person name="Sockett R.E."/>
            <person name="Bentley S.D."/>
            <person name="Parkhill J."/>
            <person name="Williams H.N."/>
            <person name="Stine O.C."/>
        </authorList>
    </citation>
    <scope>NUCLEOTIDE SEQUENCE [LARGE SCALE GENOMIC DNA]</scope>
    <source>
        <strain evidence="4">ATCC BAA-682 / DSM 15412 / SJ</strain>
    </source>
</reference>
<dbReference type="KEGG" id="bmx:BMS_1674"/>
<evidence type="ECO:0000256" key="2">
    <source>
        <dbReference type="SAM" id="SignalP"/>
    </source>
</evidence>
<dbReference type="InterPro" id="IPR021381">
    <property type="entry name" value="DUF3011"/>
</dbReference>
<feature type="chain" id="PRO_5003154831" evidence="2">
    <location>
        <begin position="20"/>
        <end position="1102"/>
    </location>
</feature>
<keyword evidence="4" id="KW-1185">Reference proteome</keyword>
<dbReference type="Proteomes" id="UP000008963">
    <property type="component" value="Chromosome"/>
</dbReference>
<proteinExistence type="predicted"/>
<feature type="compositionally biased region" description="Basic and acidic residues" evidence="1">
    <location>
        <begin position="993"/>
        <end position="1002"/>
    </location>
</feature>
<feature type="signal peptide" evidence="2">
    <location>
        <begin position="1"/>
        <end position="19"/>
    </location>
</feature>
<organism evidence="3 4">
    <name type="scientific">Halobacteriovorax marinus (strain ATCC BAA-682 / DSM 15412 / SJ)</name>
    <name type="common">Bacteriovorax marinus</name>
    <dbReference type="NCBI Taxonomy" id="862908"/>
    <lineage>
        <taxon>Bacteria</taxon>
        <taxon>Pseudomonadati</taxon>
        <taxon>Bdellovibrionota</taxon>
        <taxon>Bacteriovoracia</taxon>
        <taxon>Bacteriovoracales</taxon>
        <taxon>Halobacteriovoraceae</taxon>
        <taxon>Halobacteriovorax</taxon>
    </lineage>
</organism>
<gene>
    <name evidence="3" type="ordered locus">BMS_1674</name>
</gene>
<feature type="region of interest" description="Disordered" evidence="1">
    <location>
        <begin position="975"/>
        <end position="1056"/>
    </location>
</feature>
<dbReference type="RefSeq" id="WP_014244295.1">
    <property type="nucleotide sequence ID" value="NC_016620.1"/>
</dbReference>
<feature type="compositionally biased region" description="Gly residues" evidence="1">
    <location>
        <begin position="1039"/>
        <end position="1051"/>
    </location>
</feature>
<feature type="compositionally biased region" description="Low complexity" evidence="1">
    <location>
        <begin position="1023"/>
        <end position="1038"/>
    </location>
</feature>
<evidence type="ECO:0000256" key="1">
    <source>
        <dbReference type="SAM" id="MobiDB-lite"/>
    </source>
</evidence>
<sequence length="1102" mass="122232">MKKQFLIIILSLLCFGSYGQTNPIQTKPDGKIDPLDNYIDPATQIDYKTQLEKLNGDQKQVLIERCIMFTIQNEMGQSGEDSMSPSEIESYENLIETKCKCIQDGHTWKKESNVKGQCDNGTPAEKDLLLYTMDQCVDRLKLSDQSCKNSMTDSCLADFRYQCYQYMTQPHEFSEKSNPILNRCDYDDQTKNIKLECRSYCYIRNECDVTQEEFKNRKIGNVYLLKKKSRSSCVKGSTYGINDDNTIWVTNSCHGDFAIQYKDPKCGFRPTCTPKPHITDYIPEGGTQTLKMVCDGEENETGGKHFCKVTPFKRDKAGKLTNEPDPMKEVTYVRDLKLVKKIGPAKCNPGGNGSAIDYGPRNKGLDGGWGIETQNMCNAQFEVTVKWQRKLCTLAGQKAETKDTCCNGLYWDPKDKTCNVPAYEPPALSDETMIANQAASIRGGAECNPKVSDDVNQVVDKYFLELGNYENLFSLIDKKSDAVSSIEVKTADSEEESSNSNSPEPRESTYDLTKQLHDAVVRYRTSFKEAFDQFKTAEDYTAEQYKAYIAYLMKVDKKENTPEDDKSVEKNMFLGLDVQSAAFKNQRLTKAYQRAYITSLKEMTGEYNLDLSKAAHAGQNAVWYCAHNENCSENNWLVRDLNKDEVIDFLHDPSYAYKALTIRGKMLPKLAKVNKLLVDSKTYLKFESNPIGDKEERGLDKLDVYSKYFNYRTSEENINPVAKGATLAGTDKEQEYYMTLDLFRKYSHEVPLRSNSLITNGDYLKKSKEGDLSAGIPQYCAKQDEYEVRVPIGKAVEPLRMLQITGVINAYYDLISAVYEKNEGCLVDVDANHDKNVADLDVNLGLESRLIGGAQVDTKGKGESSNFIKNVSGSLLGVMNSKYGSASSGSFMDNLFGNRVSSGGSLDDSTSGSNFNAIKKQEADRVSKLIDKRIKYKKDNALADYQKSLDAAFGEQLKSKANTFASLSPGLGGASGLNTGSSNSNALGSSSRDSSEEGDKKVSPNSGINWGSGSGSGSGSYSGYGSSSNNGNSNSSSGSGYGSGGSAGSGYGTTSANATNEILDNINDEKFEPNDGDSLFDRVTKRYIKSAYPVLLEKKKKE</sequence>
<dbReference type="AlphaFoldDB" id="E1X1C3"/>
<dbReference type="OrthoDB" id="5292318at2"/>
<evidence type="ECO:0000313" key="3">
    <source>
        <dbReference type="EMBL" id="CBW26514.1"/>
    </source>
</evidence>
<evidence type="ECO:0000313" key="4">
    <source>
        <dbReference type="Proteomes" id="UP000008963"/>
    </source>
</evidence>
<dbReference type="PATRIC" id="fig|862908.3.peg.1594"/>
<dbReference type="EMBL" id="FQ312005">
    <property type="protein sequence ID" value="CBW26514.1"/>
    <property type="molecule type" value="Genomic_DNA"/>
</dbReference>
<accession>E1X1C3</accession>
<feature type="compositionally biased region" description="Gly residues" evidence="1">
    <location>
        <begin position="1010"/>
        <end position="1022"/>
    </location>
</feature>
<dbReference type="HOGENOM" id="CLU_282967_0_0_7"/>